<feature type="signal peptide" evidence="2">
    <location>
        <begin position="1"/>
        <end position="25"/>
    </location>
</feature>
<gene>
    <name evidence="3" type="ORF">GCM10011571_35040</name>
</gene>
<protein>
    <recommendedName>
        <fullName evidence="5">Secreted protein</fullName>
    </recommendedName>
</protein>
<evidence type="ECO:0000313" key="4">
    <source>
        <dbReference type="Proteomes" id="UP000625210"/>
    </source>
</evidence>
<evidence type="ECO:0000256" key="1">
    <source>
        <dbReference type="SAM" id="MobiDB-lite"/>
    </source>
</evidence>
<keyword evidence="2" id="KW-0732">Signal</keyword>
<dbReference type="AlphaFoldDB" id="A0A8J2YC55"/>
<evidence type="ECO:0000256" key="2">
    <source>
        <dbReference type="SAM" id="SignalP"/>
    </source>
</evidence>
<feature type="chain" id="PRO_5035307176" description="Secreted protein" evidence="2">
    <location>
        <begin position="26"/>
        <end position="274"/>
    </location>
</feature>
<proteinExistence type="predicted"/>
<sequence length="274" mass="30700">MRKWTLTAVSIVLVFVLTLVGCASGQDKSEQHMDHENMNHGEMEKADGGHQGHEKGGKDSEVTPAVSLSKQQSKQELIVSLKDREGNPVDKKDLTVNHERLMHLIVVSRDQQTYQHLHPKPKGQGTFTAITTLPRDSYKAFVDIKPKSLSYQVSPIPFQVGDKKEQPPAQLQPDGFTQTIHGTTVSMKPTTFKANQPITLDFRLKGGKPQPYLGALGHVVILDEKAENFVHVHPESDTDTRFATEFKKPGIYKIWAEFKINNKVNVFPFVVNVQ</sequence>
<comment type="caution">
    <text evidence="3">The sequence shown here is derived from an EMBL/GenBank/DDBJ whole genome shotgun (WGS) entry which is preliminary data.</text>
</comment>
<dbReference type="EMBL" id="BMHQ01000025">
    <property type="protein sequence ID" value="GGE29861.1"/>
    <property type="molecule type" value="Genomic_DNA"/>
</dbReference>
<dbReference type="PROSITE" id="PS51257">
    <property type="entry name" value="PROKAR_LIPOPROTEIN"/>
    <property type="match status" value="1"/>
</dbReference>
<dbReference type="Proteomes" id="UP000625210">
    <property type="component" value="Unassembled WGS sequence"/>
</dbReference>
<name>A0A8J2YC55_9BACL</name>
<reference evidence="3" key="2">
    <citation type="submission" date="2020-09" db="EMBL/GenBank/DDBJ databases">
        <authorList>
            <person name="Sun Q."/>
            <person name="Zhou Y."/>
        </authorList>
    </citation>
    <scope>NUCLEOTIDE SEQUENCE</scope>
    <source>
        <strain evidence="3">CGMCC 1.15179</strain>
    </source>
</reference>
<feature type="region of interest" description="Disordered" evidence="1">
    <location>
        <begin position="40"/>
        <end position="74"/>
    </location>
</feature>
<dbReference type="RefSeq" id="WP_188649164.1">
    <property type="nucleotide sequence ID" value="NZ_BMHQ01000025.1"/>
</dbReference>
<reference evidence="3" key="1">
    <citation type="journal article" date="2014" name="Int. J. Syst. Evol. Microbiol.">
        <title>Complete genome sequence of Corynebacterium casei LMG S-19264T (=DSM 44701T), isolated from a smear-ripened cheese.</title>
        <authorList>
            <consortium name="US DOE Joint Genome Institute (JGI-PGF)"/>
            <person name="Walter F."/>
            <person name="Albersmeier A."/>
            <person name="Kalinowski J."/>
            <person name="Ruckert C."/>
        </authorList>
    </citation>
    <scope>NUCLEOTIDE SEQUENCE</scope>
    <source>
        <strain evidence="3">CGMCC 1.15179</strain>
    </source>
</reference>
<evidence type="ECO:0008006" key="5">
    <source>
        <dbReference type="Google" id="ProtNLM"/>
    </source>
</evidence>
<organism evidence="3 4">
    <name type="scientific">Marinithermofilum abyssi</name>
    <dbReference type="NCBI Taxonomy" id="1571185"/>
    <lineage>
        <taxon>Bacteria</taxon>
        <taxon>Bacillati</taxon>
        <taxon>Bacillota</taxon>
        <taxon>Bacilli</taxon>
        <taxon>Bacillales</taxon>
        <taxon>Thermoactinomycetaceae</taxon>
        <taxon>Marinithermofilum</taxon>
    </lineage>
</organism>
<feature type="compositionally biased region" description="Basic and acidic residues" evidence="1">
    <location>
        <begin position="40"/>
        <end position="61"/>
    </location>
</feature>
<accession>A0A8J2YC55</accession>
<keyword evidence="4" id="KW-1185">Reference proteome</keyword>
<evidence type="ECO:0000313" key="3">
    <source>
        <dbReference type="EMBL" id="GGE29861.1"/>
    </source>
</evidence>